<reference evidence="10" key="1">
    <citation type="journal article" date="2019" name="Int. J. Syst. Evol. Microbiol.">
        <title>The Global Catalogue of Microorganisms (GCM) 10K type strain sequencing project: providing services to taxonomists for standard genome sequencing and annotation.</title>
        <authorList>
            <consortium name="The Broad Institute Genomics Platform"/>
            <consortium name="The Broad Institute Genome Sequencing Center for Infectious Disease"/>
            <person name="Wu L."/>
            <person name="Ma J."/>
        </authorList>
    </citation>
    <scope>NUCLEOTIDE SEQUENCE [LARGE SCALE GENOMIC DNA]</scope>
    <source>
        <strain evidence="10">KCTC 19466</strain>
    </source>
</reference>
<protein>
    <submittedName>
        <fullName evidence="9">Copper resistance D</fullName>
    </submittedName>
</protein>
<gene>
    <name evidence="9" type="ORF">GCM10008096_07690</name>
</gene>
<feature type="domain" description="Copper resistance protein D" evidence="8">
    <location>
        <begin position="249"/>
        <end position="347"/>
    </location>
</feature>
<feature type="transmembrane region" description="Helical" evidence="6">
    <location>
        <begin position="286"/>
        <end position="305"/>
    </location>
</feature>
<keyword evidence="10" id="KW-1185">Reference proteome</keyword>
<feature type="transmembrane region" description="Helical" evidence="6">
    <location>
        <begin position="500"/>
        <end position="523"/>
    </location>
</feature>
<feature type="transmembrane region" description="Helical" evidence="6">
    <location>
        <begin position="202"/>
        <end position="223"/>
    </location>
</feature>
<feature type="transmembrane region" description="Helical" evidence="6">
    <location>
        <begin position="574"/>
        <end position="601"/>
    </location>
</feature>
<keyword evidence="7" id="KW-0732">Signal</keyword>
<feature type="transmembrane region" description="Helical" evidence="6">
    <location>
        <begin position="50"/>
        <end position="69"/>
    </location>
</feature>
<organism evidence="9 10">
    <name type="scientific">Zhihengliuella salsuginis</name>
    <dbReference type="NCBI Taxonomy" id="578222"/>
    <lineage>
        <taxon>Bacteria</taxon>
        <taxon>Bacillati</taxon>
        <taxon>Actinomycetota</taxon>
        <taxon>Actinomycetes</taxon>
        <taxon>Micrococcales</taxon>
        <taxon>Micrococcaceae</taxon>
        <taxon>Zhihengliuella</taxon>
    </lineage>
</organism>
<accession>A0ABQ3GDE3</accession>
<evidence type="ECO:0000256" key="3">
    <source>
        <dbReference type="ARBA" id="ARBA00022692"/>
    </source>
</evidence>
<evidence type="ECO:0000256" key="1">
    <source>
        <dbReference type="ARBA" id="ARBA00004651"/>
    </source>
</evidence>
<evidence type="ECO:0000259" key="8">
    <source>
        <dbReference type="Pfam" id="PF05425"/>
    </source>
</evidence>
<sequence length="687" mass="72964">MKPTQLTVPAFAAGLVALVAALLYTGSAAAGTLADPGAVTRWGLPLARTIHHTAMATSVGALVFAAAILPRGLKPTRSDADAGGHHPAFDRAMNVAAGAATVWTLAAAAVLVLTFSDVSGLPLAGSEMYTSGMLDFILNIGTGQAWAWMIVIAAVTATWAFGVRSPAGIGLGAVFAMSGILPLSLIGHAGGADDHWAAVNGMLLHLAGVCLWVGGIAVLACLAGTLDKPAPGRTPGAGEQTTPVLTGVVLRRFSWLATVAILLVAVSGVVSASLRISSLADLTTPYGVLLVVKTALTLILAALGWMHRQLTIPQLLAGKLSAAKAAWRIVGVEAAIIAVVMAVAAVLGRTAPPVPELEPESPSPARYLTGYELPGELTGQAWLDTWRIDWLWVAIIAILAVFYVIGFVTVRRRGDKWPVIRMVSWFVGLAALLYITSGVLAVYGMVLFSSHMIAHMALTMVVPFFLVIGAPVTLALKAVPARTDGTRGPREWILAIVHSWFSKLVTHPLFAAANFAGSIVIFYNTDLFLFALSEHVGHELMNVHFLLTGYIFALNMIGSDPLPRRAAFPLRLVILLATMSFHAFYGVSIMSSESLIQASWFGNMGREWGMDPMEDQKFGAGAMWGIGEVPTLLLALGVMFQWSRSSEREAKRSDRKADRDDDAELAAYNAMISQLNEQDEKRGIHGR</sequence>
<feature type="transmembrane region" description="Helical" evidence="6">
    <location>
        <begin position="390"/>
        <end position="410"/>
    </location>
</feature>
<dbReference type="Proteomes" id="UP000642819">
    <property type="component" value="Unassembled WGS sequence"/>
</dbReference>
<feature type="transmembrane region" description="Helical" evidence="6">
    <location>
        <begin position="253"/>
        <end position="274"/>
    </location>
</feature>
<dbReference type="PANTHER" id="PTHR34820:SF4">
    <property type="entry name" value="INNER MEMBRANE PROTEIN YEBZ"/>
    <property type="match status" value="1"/>
</dbReference>
<keyword evidence="5 6" id="KW-0472">Membrane</keyword>
<dbReference type="Pfam" id="PF05425">
    <property type="entry name" value="CopD"/>
    <property type="match status" value="1"/>
</dbReference>
<dbReference type="Pfam" id="PF09678">
    <property type="entry name" value="Caa3_CtaG"/>
    <property type="match status" value="1"/>
</dbReference>
<dbReference type="InterPro" id="IPR019108">
    <property type="entry name" value="Caa3_assmbl_CtaG-rel"/>
</dbReference>
<keyword evidence="3 6" id="KW-0812">Transmembrane</keyword>
<keyword evidence="2" id="KW-1003">Cell membrane</keyword>
<feature type="signal peptide" evidence="7">
    <location>
        <begin position="1"/>
        <end position="30"/>
    </location>
</feature>
<evidence type="ECO:0000256" key="6">
    <source>
        <dbReference type="SAM" id="Phobius"/>
    </source>
</evidence>
<feature type="transmembrane region" description="Helical" evidence="6">
    <location>
        <begin position="621"/>
        <end position="642"/>
    </location>
</feature>
<evidence type="ECO:0000256" key="4">
    <source>
        <dbReference type="ARBA" id="ARBA00022989"/>
    </source>
</evidence>
<feature type="transmembrane region" description="Helical" evidence="6">
    <location>
        <begin position="168"/>
        <end position="190"/>
    </location>
</feature>
<feature type="transmembrane region" description="Helical" evidence="6">
    <location>
        <begin position="543"/>
        <end position="562"/>
    </location>
</feature>
<evidence type="ECO:0000256" key="2">
    <source>
        <dbReference type="ARBA" id="ARBA00022475"/>
    </source>
</evidence>
<keyword evidence="4 6" id="KW-1133">Transmembrane helix</keyword>
<name>A0ABQ3GDE3_9MICC</name>
<comment type="caution">
    <text evidence="9">The sequence shown here is derived from an EMBL/GenBank/DDBJ whole genome shotgun (WGS) entry which is preliminary data.</text>
</comment>
<feature type="chain" id="PRO_5046851805" evidence="7">
    <location>
        <begin position="31"/>
        <end position="687"/>
    </location>
</feature>
<comment type="subcellular location">
    <subcellularLocation>
        <location evidence="1">Cell membrane</location>
        <topology evidence="1">Multi-pass membrane protein</topology>
    </subcellularLocation>
</comment>
<dbReference type="EMBL" id="BMXK01000003">
    <property type="protein sequence ID" value="GHD02493.1"/>
    <property type="molecule type" value="Genomic_DNA"/>
</dbReference>
<dbReference type="InterPro" id="IPR032694">
    <property type="entry name" value="CopC/D"/>
</dbReference>
<proteinExistence type="predicted"/>
<feature type="transmembrane region" description="Helical" evidence="6">
    <location>
        <begin position="136"/>
        <end position="161"/>
    </location>
</feature>
<dbReference type="RefSeq" id="WP_229790929.1">
    <property type="nucleotide sequence ID" value="NZ_BMXK01000003.1"/>
</dbReference>
<dbReference type="PANTHER" id="PTHR34820">
    <property type="entry name" value="INNER MEMBRANE PROTEIN YEBZ"/>
    <property type="match status" value="1"/>
</dbReference>
<evidence type="ECO:0000256" key="7">
    <source>
        <dbReference type="SAM" id="SignalP"/>
    </source>
</evidence>
<feature type="transmembrane region" description="Helical" evidence="6">
    <location>
        <begin position="452"/>
        <end position="479"/>
    </location>
</feature>
<feature type="transmembrane region" description="Helical" evidence="6">
    <location>
        <begin position="422"/>
        <end position="446"/>
    </location>
</feature>
<evidence type="ECO:0000256" key="5">
    <source>
        <dbReference type="ARBA" id="ARBA00023136"/>
    </source>
</evidence>
<evidence type="ECO:0000313" key="9">
    <source>
        <dbReference type="EMBL" id="GHD02493.1"/>
    </source>
</evidence>
<feature type="transmembrane region" description="Helical" evidence="6">
    <location>
        <begin position="325"/>
        <end position="347"/>
    </location>
</feature>
<feature type="transmembrane region" description="Helical" evidence="6">
    <location>
        <begin position="95"/>
        <end position="116"/>
    </location>
</feature>
<evidence type="ECO:0000313" key="10">
    <source>
        <dbReference type="Proteomes" id="UP000642819"/>
    </source>
</evidence>
<dbReference type="InterPro" id="IPR008457">
    <property type="entry name" value="Cu-R_CopD_dom"/>
</dbReference>